<sequence>MTHDGPVPSRQRRGRHPDAPPYRQRQLGLGESLPRGEIGFLITDRSMRLRLAHLLDGAGPYIG</sequence>
<dbReference type="Proteomes" id="UP001595698">
    <property type="component" value="Unassembled WGS sequence"/>
</dbReference>
<evidence type="ECO:0000256" key="1">
    <source>
        <dbReference type="SAM" id="MobiDB-lite"/>
    </source>
</evidence>
<evidence type="ECO:0000313" key="3">
    <source>
        <dbReference type="Proteomes" id="UP001595698"/>
    </source>
</evidence>
<comment type="caution">
    <text evidence="2">The sequence shown here is derived from an EMBL/GenBank/DDBJ whole genome shotgun (WGS) entry which is preliminary data.</text>
</comment>
<proteinExistence type="predicted"/>
<accession>A0ABV8F165</accession>
<keyword evidence="3" id="KW-1185">Reference proteome</keyword>
<dbReference type="EMBL" id="JBHSBC010000019">
    <property type="protein sequence ID" value="MFC3982261.1"/>
    <property type="molecule type" value="Genomic_DNA"/>
</dbReference>
<feature type="region of interest" description="Disordered" evidence="1">
    <location>
        <begin position="1"/>
        <end position="30"/>
    </location>
</feature>
<evidence type="ECO:0000313" key="2">
    <source>
        <dbReference type="EMBL" id="MFC3982261.1"/>
    </source>
</evidence>
<name>A0ABV8F165_9ACTN</name>
<organism evidence="2 3">
    <name type="scientific">Streptosporangium jomthongense</name>
    <dbReference type="NCBI Taxonomy" id="1193683"/>
    <lineage>
        <taxon>Bacteria</taxon>
        <taxon>Bacillati</taxon>
        <taxon>Actinomycetota</taxon>
        <taxon>Actinomycetes</taxon>
        <taxon>Streptosporangiales</taxon>
        <taxon>Streptosporangiaceae</taxon>
        <taxon>Streptosporangium</taxon>
    </lineage>
</organism>
<dbReference type="RefSeq" id="WP_362775420.1">
    <property type="nucleotide sequence ID" value="NZ_JBHSBC010000019.1"/>
</dbReference>
<gene>
    <name evidence="2" type="ORF">ACFOYY_19110</name>
</gene>
<reference evidence="3" key="1">
    <citation type="journal article" date="2019" name="Int. J. Syst. Evol. Microbiol.">
        <title>The Global Catalogue of Microorganisms (GCM) 10K type strain sequencing project: providing services to taxonomists for standard genome sequencing and annotation.</title>
        <authorList>
            <consortium name="The Broad Institute Genomics Platform"/>
            <consortium name="The Broad Institute Genome Sequencing Center for Infectious Disease"/>
            <person name="Wu L."/>
            <person name="Ma J."/>
        </authorList>
    </citation>
    <scope>NUCLEOTIDE SEQUENCE [LARGE SCALE GENOMIC DNA]</scope>
    <source>
        <strain evidence="3">TBRC 7912</strain>
    </source>
</reference>
<protein>
    <submittedName>
        <fullName evidence="2">Uncharacterized protein</fullName>
    </submittedName>
</protein>